<reference evidence="1 2" key="2">
    <citation type="journal article" date="2017" name="Front. Plant Sci.">
        <title>Gene Classification and Mining of Molecular Markers Useful in Red Clover (Trifolium pratense) Breeding.</title>
        <authorList>
            <person name="Istvanek J."/>
            <person name="Dluhosova J."/>
            <person name="Dluhos P."/>
            <person name="Patkova L."/>
            <person name="Nedelnik J."/>
            <person name="Repkova J."/>
        </authorList>
    </citation>
    <scope>NUCLEOTIDE SEQUENCE [LARGE SCALE GENOMIC DNA]</scope>
    <source>
        <strain evidence="2">cv. Tatra</strain>
        <tissue evidence="1">Young leaves</tissue>
    </source>
</reference>
<name>A0A2K3KQZ5_TRIPR</name>
<dbReference type="EMBL" id="ASHM01232689">
    <property type="protein sequence ID" value="PNX68708.1"/>
    <property type="molecule type" value="Genomic_DNA"/>
</dbReference>
<protein>
    <submittedName>
        <fullName evidence="1">Uncharacterized protein</fullName>
    </submittedName>
</protein>
<comment type="caution">
    <text evidence="1">The sequence shown here is derived from an EMBL/GenBank/DDBJ whole genome shotgun (WGS) entry which is preliminary data.</text>
</comment>
<sequence>GSKYGGCRNQVYAWCISLGLCTITTPLDDDLLASSLLLTPSPWP</sequence>
<dbReference type="AlphaFoldDB" id="A0A2K3KQZ5"/>
<evidence type="ECO:0000313" key="1">
    <source>
        <dbReference type="EMBL" id="PNX68708.1"/>
    </source>
</evidence>
<evidence type="ECO:0000313" key="2">
    <source>
        <dbReference type="Proteomes" id="UP000236291"/>
    </source>
</evidence>
<dbReference type="Proteomes" id="UP000236291">
    <property type="component" value="Unassembled WGS sequence"/>
</dbReference>
<accession>A0A2K3KQZ5</accession>
<gene>
    <name evidence="1" type="ORF">L195_g064103</name>
</gene>
<feature type="non-terminal residue" evidence="1">
    <location>
        <position position="1"/>
    </location>
</feature>
<reference evidence="1 2" key="1">
    <citation type="journal article" date="2014" name="Am. J. Bot.">
        <title>Genome assembly and annotation for red clover (Trifolium pratense; Fabaceae).</title>
        <authorList>
            <person name="Istvanek J."/>
            <person name="Jaros M."/>
            <person name="Krenek A."/>
            <person name="Repkova J."/>
        </authorList>
    </citation>
    <scope>NUCLEOTIDE SEQUENCE [LARGE SCALE GENOMIC DNA]</scope>
    <source>
        <strain evidence="2">cv. Tatra</strain>
        <tissue evidence="1">Young leaves</tissue>
    </source>
</reference>
<organism evidence="1 2">
    <name type="scientific">Trifolium pratense</name>
    <name type="common">Red clover</name>
    <dbReference type="NCBI Taxonomy" id="57577"/>
    <lineage>
        <taxon>Eukaryota</taxon>
        <taxon>Viridiplantae</taxon>
        <taxon>Streptophyta</taxon>
        <taxon>Embryophyta</taxon>
        <taxon>Tracheophyta</taxon>
        <taxon>Spermatophyta</taxon>
        <taxon>Magnoliopsida</taxon>
        <taxon>eudicotyledons</taxon>
        <taxon>Gunneridae</taxon>
        <taxon>Pentapetalae</taxon>
        <taxon>rosids</taxon>
        <taxon>fabids</taxon>
        <taxon>Fabales</taxon>
        <taxon>Fabaceae</taxon>
        <taxon>Papilionoideae</taxon>
        <taxon>50 kb inversion clade</taxon>
        <taxon>NPAAA clade</taxon>
        <taxon>Hologalegina</taxon>
        <taxon>IRL clade</taxon>
        <taxon>Trifolieae</taxon>
        <taxon>Trifolium</taxon>
    </lineage>
</organism>
<proteinExistence type="predicted"/>